<reference evidence="1" key="1">
    <citation type="submission" date="2021-02" db="EMBL/GenBank/DDBJ databases">
        <authorList>
            <person name="Dougan E. K."/>
            <person name="Rhodes N."/>
            <person name="Thang M."/>
            <person name="Chan C."/>
        </authorList>
    </citation>
    <scope>NUCLEOTIDE SEQUENCE</scope>
</reference>
<dbReference type="Proteomes" id="UP000601435">
    <property type="component" value="Unassembled WGS sequence"/>
</dbReference>
<comment type="caution">
    <text evidence="1">The sequence shown here is derived from an EMBL/GenBank/DDBJ whole genome shotgun (WGS) entry which is preliminary data.</text>
</comment>
<accession>A0A813C324</accession>
<sequence length="602" mass="68660">MTTRHRDVIQLVSSECNSFAERFFAEHRRFFEDLASGEAGAAEQKAEWYEIYKRFEAESELTMQNALMLWGAVQAKTFEREFIEAAMQSDALNDYLSLTDYPMFIKRMWREVQAKRERDAKMGEDMVASPKYRKPSKRPMTPMEDTVVKDRLSQLDQRLLEIEHERNALLLERRHLVGRDVEPDTSESLKREINLQRYEGASGSRFLAQSPECGHTEIRKSKKGCSGCAISLRAADAPGFQNSRLLIFYEYVLHTPFMQKLVLASKDRRPSFNLTHVNLQLRRLSGVSARRTPSVRIDCNADRPEWASVAAPKTLSLGVTMVVGSPPDIRRLGGNELFRQMLQDHRVKGCRVVFQENDLLGAPSLDMSWMQLECDVCLQQILAQSACGPRNLLRRSQRADNAAMAPPENESAKLPSTLHPIVLFMLGDLAFIFTKYEGREEELFSQVCLKYGVDSTELTAGEPSQAELEEDELVDAIIQLEAGVQRRAWLVRRKREEAKELVLLISLGQERRHCHGCDMGLCRSQRLVRSAGEVCWAVAEEQRCAAEEAASSPTSKREELQDDLRRGRQWLLRELRAILLIVVQEDPRFAELADYLTEGGES</sequence>
<organism evidence="1 2">
    <name type="scientific">Symbiodinium necroappetens</name>
    <dbReference type="NCBI Taxonomy" id="1628268"/>
    <lineage>
        <taxon>Eukaryota</taxon>
        <taxon>Sar</taxon>
        <taxon>Alveolata</taxon>
        <taxon>Dinophyceae</taxon>
        <taxon>Suessiales</taxon>
        <taxon>Symbiodiniaceae</taxon>
        <taxon>Symbiodinium</taxon>
    </lineage>
</organism>
<proteinExistence type="predicted"/>
<protein>
    <submittedName>
        <fullName evidence="1">PFOR protein</fullName>
    </submittedName>
</protein>
<name>A0A813C324_9DINO</name>
<dbReference type="AlphaFoldDB" id="A0A813C324"/>
<dbReference type="OrthoDB" id="420194at2759"/>
<evidence type="ECO:0000313" key="2">
    <source>
        <dbReference type="Proteomes" id="UP000601435"/>
    </source>
</evidence>
<evidence type="ECO:0000313" key="1">
    <source>
        <dbReference type="EMBL" id="CAE7938269.1"/>
    </source>
</evidence>
<keyword evidence="2" id="KW-1185">Reference proteome</keyword>
<gene>
    <name evidence="1" type="primary">PFOR</name>
    <name evidence="1" type="ORF">SNEC2469_LOCUS33093</name>
</gene>
<dbReference type="EMBL" id="CAJNJA010085919">
    <property type="protein sequence ID" value="CAE7938269.1"/>
    <property type="molecule type" value="Genomic_DNA"/>
</dbReference>